<evidence type="ECO:0000256" key="1">
    <source>
        <dbReference type="SAM" id="MobiDB-lite"/>
    </source>
</evidence>
<protein>
    <submittedName>
        <fullName evidence="3">Uncharacterized protein</fullName>
    </submittedName>
</protein>
<dbReference type="Proteomes" id="UP000198341">
    <property type="component" value="Chromosome 15"/>
</dbReference>
<proteinExistence type="predicted"/>
<dbReference type="RefSeq" id="XP_007509010.1">
    <property type="nucleotide sequence ID" value="XM_007508948.1"/>
</dbReference>
<keyword evidence="4" id="KW-1185">Reference proteome</keyword>
<sequence length="466" mass="52489">MKRTASVGAILHGHRPVKFRDRNVFATLLFGIFCVVVFEMMFFVFFSSRERTSGSGRSRRELPFERTNNEVVMSSSSKSCLPSIEPNAKPCPPAVAMMRELDALVVAAKPTCANKLALMSLRQYANPRRIIVVTTERRFCEKFKTAADGIECFHEDEFVDGVTKERTADAIEKFRTKTKESKNDDKNFMGRSLSGWYLQQFIKLSAHKTKKLNPPLSKHYLVWDSDMILLRPMKLFDSAGRAVRAIGGNVVPSYKRTYERLMSGSTTGRKNDDGEVDNAVHYADDGTSFVAHQMLFDADVAEEMLSAFAKSSSRRRSSGSNTSSSSSSSSSRSEVKDVPEDFEREDDHARRLPPWGEAIIREAYREPENAHIGFSEYESYASFVSARHPELVKSLTLKNWARNPFFTGSIGVVVTKYVRVDGLCCPTSKVLTPARWRNLAYVGFEIGHAEATCDVRSPKYKDGYGW</sequence>
<keyword evidence="2" id="KW-1133">Transmembrane helix</keyword>
<evidence type="ECO:0000313" key="3">
    <source>
        <dbReference type="EMBL" id="CCO20096.1"/>
    </source>
</evidence>
<dbReference type="Pfam" id="PF20102">
    <property type="entry name" value="DUF6492"/>
    <property type="match status" value="1"/>
</dbReference>
<feature type="compositionally biased region" description="Basic and acidic residues" evidence="1">
    <location>
        <begin position="333"/>
        <end position="348"/>
    </location>
</feature>
<feature type="transmembrane region" description="Helical" evidence="2">
    <location>
        <begin position="24"/>
        <end position="46"/>
    </location>
</feature>
<keyword evidence="2" id="KW-0812">Transmembrane</keyword>
<dbReference type="KEGG" id="bpg:Bathy15g01250"/>
<dbReference type="GeneID" id="19011522"/>
<evidence type="ECO:0000256" key="2">
    <source>
        <dbReference type="SAM" id="Phobius"/>
    </source>
</evidence>
<dbReference type="InterPro" id="IPR045499">
    <property type="entry name" value="DUF6492"/>
</dbReference>
<feature type="compositionally biased region" description="Low complexity" evidence="1">
    <location>
        <begin position="318"/>
        <end position="332"/>
    </location>
</feature>
<evidence type="ECO:0000313" key="4">
    <source>
        <dbReference type="Proteomes" id="UP000198341"/>
    </source>
</evidence>
<dbReference type="OrthoDB" id="498740at2759"/>
<keyword evidence="2" id="KW-0472">Membrane</keyword>
<dbReference type="eggNOG" id="ENOG502SDI7">
    <property type="taxonomic scope" value="Eukaryota"/>
</dbReference>
<feature type="region of interest" description="Disordered" evidence="1">
    <location>
        <begin position="311"/>
        <end position="348"/>
    </location>
</feature>
<reference evidence="3 4" key="1">
    <citation type="submission" date="2011-10" db="EMBL/GenBank/DDBJ databases">
        <authorList>
            <person name="Genoscope - CEA"/>
        </authorList>
    </citation>
    <scope>NUCLEOTIDE SEQUENCE [LARGE SCALE GENOMIC DNA]</scope>
    <source>
        <strain evidence="3 4">RCC 1105</strain>
    </source>
</reference>
<organism evidence="3 4">
    <name type="scientific">Bathycoccus prasinos</name>
    <dbReference type="NCBI Taxonomy" id="41875"/>
    <lineage>
        <taxon>Eukaryota</taxon>
        <taxon>Viridiplantae</taxon>
        <taxon>Chlorophyta</taxon>
        <taxon>Mamiellophyceae</taxon>
        <taxon>Mamiellales</taxon>
        <taxon>Bathycoccaceae</taxon>
        <taxon>Bathycoccus</taxon>
    </lineage>
</organism>
<gene>
    <name evidence="3" type="ordered locus">Bathy15g01250</name>
</gene>
<dbReference type="EMBL" id="FO082264">
    <property type="protein sequence ID" value="CCO20096.1"/>
    <property type="molecule type" value="Genomic_DNA"/>
</dbReference>
<accession>K8EPV0</accession>
<name>K8EPV0_9CHLO</name>
<dbReference type="AlphaFoldDB" id="K8EPV0"/>